<dbReference type="PANTHER" id="PTHR45180:SF1">
    <property type="entry name" value="OS01G0307686 PROTEIN"/>
    <property type="match status" value="1"/>
</dbReference>
<evidence type="ECO:0000313" key="3">
    <source>
        <dbReference type="Proteomes" id="UP000712570"/>
    </source>
</evidence>
<evidence type="ECO:0000259" key="1">
    <source>
        <dbReference type="Pfam" id="PF08241"/>
    </source>
</evidence>
<dbReference type="GO" id="GO:0008168">
    <property type="term" value="F:methyltransferase activity"/>
    <property type="evidence" value="ECO:0007669"/>
    <property type="project" value="UniProtKB-KW"/>
</dbReference>
<dbReference type="EMBL" id="JAAOLX010000012">
    <property type="protein sequence ID" value="NHQ88195.1"/>
    <property type="molecule type" value="Genomic_DNA"/>
</dbReference>
<proteinExistence type="predicted"/>
<protein>
    <submittedName>
        <fullName evidence="2">Class I SAM-dependent methyltransferase</fullName>
    </submittedName>
</protein>
<reference evidence="2 3" key="1">
    <citation type="submission" date="2020-03" db="EMBL/GenBank/DDBJ databases">
        <title>Draft genome sequence of environmentally isolated violet-colored cultures.</title>
        <authorList>
            <person name="Wilson H.S."/>
        </authorList>
    </citation>
    <scope>NUCLEOTIDE SEQUENCE [LARGE SCALE GENOMIC DNA]</scope>
    <source>
        <strain evidence="2 3">HSC-16F04</strain>
    </source>
</reference>
<accession>A0ABX0KU23</accession>
<keyword evidence="2" id="KW-0808">Transferase</keyword>
<dbReference type="Pfam" id="PF08241">
    <property type="entry name" value="Methyltransf_11"/>
    <property type="match status" value="1"/>
</dbReference>
<dbReference type="SUPFAM" id="SSF53335">
    <property type="entry name" value="S-adenosyl-L-methionine-dependent methyltransferases"/>
    <property type="match status" value="1"/>
</dbReference>
<comment type="caution">
    <text evidence="2">The sequence shown here is derived from an EMBL/GenBank/DDBJ whole genome shotgun (WGS) entry which is preliminary data.</text>
</comment>
<dbReference type="InterPro" id="IPR013216">
    <property type="entry name" value="Methyltransf_11"/>
</dbReference>
<keyword evidence="2" id="KW-0489">Methyltransferase</keyword>
<sequence length="245" mass="27651">MSDHFSQVSAHYFTSRPHYPKALFEWLPGLCPERQQAWDCGAGSGQASSDLALHFKSVLASDISQAQLDLLPENPKIFTRCTSAANSQLPPDSVDLICIAQALHWFDLDAFYLEAKRVLKKEGLIAAWCYGTPIIGDEHINQLFQDFYQNGVGAYWPPERKHVENGYTGLPFPFARLSSPNFELREKWQLEQLMGYVQSWSATARFIQQEGYNPVNTLRTALAELWLSEITVIWPLTLLAGRAAS</sequence>
<dbReference type="RefSeq" id="WP_166829738.1">
    <property type="nucleotide sequence ID" value="NZ_JAAOLX010000012.1"/>
</dbReference>
<organism evidence="2 3">
    <name type="scientific">Iodobacter violaceini</name>
    <dbReference type="NCBI Taxonomy" id="3044271"/>
    <lineage>
        <taxon>Bacteria</taxon>
        <taxon>Pseudomonadati</taxon>
        <taxon>Pseudomonadota</taxon>
        <taxon>Betaproteobacteria</taxon>
        <taxon>Neisseriales</taxon>
        <taxon>Chitinibacteraceae</taxon>
        <taxon>Iodobacter</taxon>
    </lineage>
</organism>
<name>A0ABX0KU23_9NEIS</name>
<dbReference type="PANTHER" id="PTHR45180">
    <property type="entry name" value="OS01G0307686 PROTEIN"/>
    <property type="match status" value="1"/>
</dbReference>
<dbReference type="CDD" id="cd02440">
    <property type="entry name" value="AdoMet_MTases"/>
    <property type="match status" value="1"/>
</dbReference>
<dbReference type="Gene3D" id="3.40.50.150">
    <property type="entry name" value="Vaccinia Virus protein VP39"/>
    <property type="match status" value="1"/>
</dbReference>
<dbReference type="GO" id="GO:0032259">
    <property type="term" value="P:methylation"/>
    <property type="evidence" value="ECO:0007669"/>
    <property type="project" value="UniProtKB-KW"/>
</dbReference>
<dbReference type="InterPro" id="IPR029063">
    <property type="entry name" value="SAM-dependent_MTases_sf"/>
</dbReference>
<keyword evidence="3" id="KW-1185">Reference proteome</keyword>
<gene>
    <name evidence="2" type="ORF">HA050_18990</name>
</gene>
<dbReference type="Proteomes" id="UP000712570">
    <property type="component" value="Unassembled WGS sequence"/>
</dbReference>
<evidence type="ECO:0000313" key="2">
    <source>
        <dbReference type="EMBL" id="NHQ88195.1"/>
    </source>
</evidence>
<feature type="domain" description="Methyltransferase type 11" evidence="1">
    <location>
        <begin position="39"/>
        <end position="126"/>
    </location>
</feature>